<proteinExistence type="predicted"/>
<evidence type="ECO:0000256" key="1">
    <source>
        <dbReference type="SAM" id="SignalP"/>
    </source>
</evidence>
<dbReference type="AlphaFoldDB" id="A0AAF3EJM4"/>
<accession>A0AAF3EJM4</accession>
<feature type="signal peptide" evidence="1">
    <location>
        <begin position="1"/>
        <end position="19"/>
    </location>
</feature>
<evidence type="ECO:0000313" key="2">
    <source>
        <dbReference type="Proteomes" id="UP000887575"/>
    </source>
</evidence>
<dbReference type="InterPro" id="IPR005331">
    <property type="entry name" value="Sulfotransferase"/>
</dbReference>
<name>A0AAF3EJM4_9BILA</name>
<dbReference type="Gene3D" id="3.40.50.300">
    <property type="entry name" value="P-loop containing nucleotide triphosphate hydrolases"/>
    <property type="match status" value="1"/>
</dbReference>
<dbReference type="InterPro" id="IPR027417">
    <property type="entry name" value="P-loop_NTPase"/>
</dbReference>
<dbReference type="Pfam" id="PF03567">
    <property type="entry name" value="Sulfotransfer_2"/>
    <property type="match status" value="1"/>
</dbReference>
<dbReference type="GO" id="GO:0008146">
    <property type="term" value="F:sulfotransferase activity"/>
    <property type="evidence" value="ECO:0007669"/>
    <property type="project" value="InterPro"/>
</dbReference>
<protein>
    <recommendedName>
        <fullName evidence="4">Sulfotransferase</fullName>
    </recommendedName>
</protein>
<keyword evidence="2" id="KW-1185">Reference proteome</keyword>
<dbReference type="GO" id="GO:0016020">
    <property type="term" value="C:membrane"/>
    <property type="evidence" value="ECO:0007669"/>
    <property type="project" value="InterPro"/>
</dbReference>
<evidence type="ECO:0000313" key="3">
    <source>
        <dbReference type="WBParaSite" id="MBELARI_LOCUS14204"/>
    </source>
</evidence>
<evidence type="ECO:0008006" key="4">
    <source>
        <dbReference type="Google" id="ProtNLM"/>
    </source>
</evidence>
<organism evidence="2 3">
    <name type="scientific">Mesorhabditis belari</name>
    <dbReference type="NCBI Taxonomy" id="2138241"/>
    <lineage>
        <taxon>Eukaryota</taxon>
        <taxon>Metazoa</taxon>
        <taxon>Ecdysozoa</taxon>
        <taxon>Nematoda</taxon>
        <taxon>Chromadorea</taxon>
        <taxon>Rhabditida</taxon>
        <taxon>Rhabditina</taxon>
        <taxon>Rhabditomorpha</taxon>
        <taxon>Rhabditoidea</taxon>
        <taxon>Rhabditidae</taxon>
        <taxon>Mesorhabditinae</taxon>
        <taxon>Mesorhabditis</taxon>
    </lineage>
</organism>
<keyword evidence="1" id="KW-0732">Signal</keyword>
<feature type="chain" id="PRO_5041967485" description="Sulfotransferase" evidence="1">
    <location>
        <begin position="20"/>
        <end position="190"/>
    </location>
</feature>
<dbReference type="Proteomes" id="UP000887575">
    <property type="component" value="Unassembled WGS sequence"/>
</dbReference>
<sequence>MRSILLILALVLLPTIETAKEGPKFWRQFKSQFQKVPWLWGKAVESPQVDRGFGVQYCLIPKAGSVVTRAILCDVLKEYKNITYTPKWGNVTAAGTCDANRNYPNGWPKWVRPRTNVIFTVVRDPLERFISTYEFLCKFSKMCASTVKNIHQFARWVHLLQTLDFVGLRPRSRNLDEVVWHSWPQTKYSL</sequence>
<reference evidence="3" key="1">
    <citation type="submission" date="2024-02" db="UniProtKB">
        <authorList>
            <consortium name="WormBaseParasite"/>
        </authorList>
    </citation>
    <scope>IDENTIFICATION</scope>
</reference>
<dbReference type="WBParaSite" id="MBELARI_LOCUS14204">
    <property type="protein sequence ID" value="MBELARI_LOCUS14204"/>
    <property type="gene ID" value="MBELARI_LOCUS14204"/>
</dbReference>